<evidence type="ECO:0000256" key="1">
    <source>
        <dbReference type="SAM" id="MobiDB-lite"/>
    </source>
</evidence>
<sequence length="238" mass="27498">MSEVTDVYFDSEDDDEVFDESKSVETEEGEGRGEDPTKPRDLEGRRVINLGDPVDHQDAATKLYVDNQFTNAREFTNHTSKEHIKKLDEMRSDLHNLSANQTLYLRQWQYPGPFNADLFRISNVGNPEEDRDATPRSYVDCKVKELKKEVDKLPPIRLSKQGNVNMRKLRLVNVAPPRNKDDAVTKQYVDANMNLFTRSAALLQDNNFKQQRIINVADPIEETDVVNLRTLRRFLNTN</sequence>
<organism evidence="2 3">
    <name type="scientific">Gryllus longicercus</name>
    <dbReference type="NCBI Taxonomy" id="2509291"/>
    <lineage>
        <taxon>Eukaryota</taxon>
        <taxon>Metazoa</taxon>
        <taxon>Ecdysozoa</taxon>
        <taxon>Arthropoda</taxon>
        <taxon>Hexapoda</taxon>
        <taxon>Insecta</taxon>
        <taxon>Pterygota</taxon>
        <taxon>Neoptera</taxon>
        <taxon>Polyneoptera</taxon>
        <taxon>Orthoptera</taxon>
        <taxon>Ensifera</taxon>
        <taxon>Gryllidea</taxon>
        <taxon>Grylloidea</taxon>
        <taxon>Gryllidae</taxon>
        <taxon>Gryllinae</taxon>
        <taxon>Gryllus</taxon>
    </lineage>
</organism>
<feature type="region of interest" description="Disordered" evidence="1">
    <location>
        <begin position="1"/>
        <end position="44"/>
    </location>
</feature>
<dbReference type="Proteomes" id="UP001378592">
    <property type="component" value="Unassembled WGS sequence"/>
</dbReference>
<gene>
    <name evidence="2" type="ORF">R5R35_003235</name>
</gene>
<name>A0AAN9VYW0_9ORTH</name>
<proteinExistence type="predicted"/>
<feature type="compositionally biased region" description="Acidic residues" evidence="1">
    <location>
        <begin position="9"/>
        <end position="18"/>
    </location>
</feature>
<feature type="compositionally biased region" description="Basic and acidic residues" evidence="1">
    <location>
        <begin position="19"/>
        <end position="44"/>
    </location>
</feature>
<dbReference type="EMBL" id="JAZDUA010000139">
    <property type="protein sequence ID" value="KAK7866694.1"/>
    <property type="molecule type" value="Genomic_DNA"/>
</dbReference>
<dbReference type="AlphaFoldDB" id="A0AAN9VYW0"/>
<keyword evidence="3" id="KW-1185">Reference proteome</keyword>
<comment type="caution">
    <text evidence="2">The sequence shown here is derived from an EMBL/GenBank/DDBJ whole genome shotgun (WGS) entry which is preliminary data.</text>
</comment>
<evidence type="ECO:0000313" key="2">
    <source>
        <dbReference type="EMBL" id="KAK7866694.1"/>
    </source>
</evidence>
<evidence type="ECO:0000313" key="3">
    <source>
        <dbReference type="Proteomes" id="UP001378592"/>
    </source>
</evidence>
<protein>
    <submittedName>
        <fullName evidence="2">Uncharacterized protein</fullName>
    </submittedName>
</protein>
<accession>A0AAN9VYW0</accession>
<reference evidence="2 3" key="1">
    <citation type="submission" date="2024-03" db="EMBL/GenBank/DDBJ databases">
        <title>The genome assembly and annotation of the cricket Gryllus longicercus Weissman &amp; Gray.</title>
        <authorList>
            <person name="Szrajer S."/>
            <person name="Gray D."/>
            <person name="Ylla G."/>
        </authorList>
    </citation>
    <scope>NUCLEOTIDE SEQUENCE [LARGE SCALE GENOMIC DNA]</scope>
    <source>
        <strain evidence="2">DAG 2021-001</strain>
        <tissue evidence="2">Whole body minus gut</tissue>
    </source>
</reference>